<evidence type="ECO:0000313" key="1">
    <source>
        <dbReference type="EMBL" id="KAJ8318749.1"/>
    </source>
</evidence>
<name>A0ABQ9FN74_TEGGR</name>
<dbReference type="EMBL" id="JARBDR010000214">
    <property type="protein sequence ID" value="KAJ8318749.1"/>
    <property type="molecule type" value="Genomic_DNA"/>
</dbReference>
<reference evidence="1 2" key="1">
    <citation type="submission" date="2022-12" db="EMBL/GenBank/DDBJ databases">
        <title>Chromosome-level genome of Tegillarca granosa.</title>
        <authorList>
            <person name="Kim J."/>
        </authorList>
    </citation>
    <scope>NUCLEOTIDE SEQUENCE [LARGE SCALE GENOMIC DNA]</scope>
    <source>
        <strain evidence="1">Teg-2019</strain>
        <tissue evidence="1">Adductor muscle</tissue>
    </source>
</reference>
<accession>A0ABQ9FN74</accession>
<gene>
    <name evidence="1" type="ORF">KUTeg_003840</name>
</gene>
<keyword evidence="2" id="KW-1185">Reference proteome</keyword>
<evidence type="ECO:0000313" key="2">
    <source>
        <dbReference type="Proteomes" id="UP001217089"/>
    </source>
</evidence>
<organism evidence="1 2">
    <name type="scientific">Tegillarca granosa</name>
    <name type="common">Malaysian cockle</name>
    <name type="synonym">Anadara granosa</name>
    <dbReference type="NCBI Taxonomy" id="220873"/>
    <lineage>
        <taxon>Eukaryota</taxon>
        <taxon>Metazoa</taxon>
        <taxon>Spiralia</taxon>
        <taxon>Lophotrochozoa</taxon>
        <taxon>Mollusca</taxon>
        <taxon>Bivalvia</taxon>
        <taxon>Autobranchia</taxon>
        <taxon>Pteriomorphia</taxon>
        <taxon>Arcoida</taxon>
        <taxon>Arcoidea</taxon>
        <taxon>Arcidae</taxon>
        <taxon>Tegillarca</taxon>
    </lineage>
</organism>
<dbReference type="Proteomes" id="UP001217089">
    <property type="component" value="Unassembled WGS sequence"/>
</dbReference>
<proteinExistence type="predicted"/>
<sequence length="77" mass="8641">MDMLYFGDTVSYAYQPSYKQTSYRDFTNTCAYQTVGPVTNSACRFSSVSPPYGAYTFQPGTGCNGFFSRKPTRIKDV</sequence>
<protein>
    <submittedName>
        <fullName evidence="1">Uncharacterized protein</fullName>
    </submittedName>
</protein>
<comment type="caution">
    <text evidence="1">The sequence shown here is derived from an EMBL/GenBank/DDBJ whole genome shotgun (WGS) entry which is preliminary data.</text>
</comment>